<keyword evidence="2" id="KW-1185">Reference proteome</keyword>
<organism evidence="1 2">
    <name type="scientific">Cyclotella cryptica</name>
    <dbReference type="NCBI Taxonomy" id="29204"/>
    <lineage>
        <taxon>Eukaryota</taxon>
        <taxon>Sar</taxon>
        <taxon>Stramenopiles</taxon>
        <taxon>Ochrophyta</taxon>
        <taxon>Bacillariophyta</taxon>
        <taxon>Coscinodiscophyceae</taxon>
        <taxon>Thalassiosirophycidae</taxon>
        <taxon>Stephanodiscales</taxon>
        <taxon>Stephanodiscaceae</taxon>
        <taxon>Cyclotella</taxon>
    </lineage>
</organism>
<reference evidence="1 2" key="1">
    <citation type="journal article" date="2020" name="G3 (Bethesda)">
        <title>Improved Reference Genome for Cyclotella cryptica CCMP332, a Model for Cell Wall Morphogenesis, Salinity Adaptation, and Lipid Production in Diatoms (Bacillariophyta).</title>
        <authorList>
            <person name="Roberts W.R."/>
            <person name="Downey K.M."/>
            <person name="Ruck E.C."/>
            <person name="Traller J.C."/>
            <person name="Alverson A.J."/>
        </authorList>
    </citation>
    <scope>NUCLEOTIDE SEQUENCE [LARGE SCALE GENOMIC DNA]</scope>
    <source>
        <strain evidence="1 2">CCMP332</strain>
    </source>
</reference>
<evidence type="ECO:0000313" key="2">
    <source>
        <dbReference type="Proteomes" id="UP001516023"/>
    </source>
</evidence>
<proteinExistence type="predicted"/>
<evidence type="ECO:0000313" key="1">
    <source>
        <dbReference type="EMBL" id="KAL3793696.1"/>
    </source>
</evidence>
<accession>A0ABD3Q225</accession>
<dbReference type="EMBL" id="JABMIG020000089">
    <property type="protein sequence ID" value="KAL3793696.1"/>
    <property type="molecule type" value="Genomic_DNA"/>
</dbReference>
<feature type="non-terminal residue" evidence="1">
    <location>
        <position position="1"/>
    </location>
</feature>
<dbReference type="Proteomes" id="UP001516023">
    <property type="component" value="Unassembled WGS sequence"/>
</dbReference>
<gene>
    <name evidence="1" type="ORF">HJC23_010268</name>
</gene>
<protein>
    <submittedName>
        <fullName evidence="1">Uncharacterized protein</fullName>
    </submittedName>
</protein>
<name>A0ABD3Q225_9STRA</name>
<dbReference type="AlphaFoldDB" id="A0ABD3Q225"/>
<comment type="caution">
    <text evidence="1">The sequence shown here is derived from an EMBL/GenBank/DDBJ whole genome shotgun (WGS) entry which is preliminary data.</text>
</comment>
<sequence length="72" mass="8132">QSIPRAYLILRGGLPLLKLEGEFESVFLDPAMADGLTQWHEDVADRRNFDCVAQQFQSMLQLALVLEITKAN</sequence>